<proteinExistence type="predicted"/>
<dbReference type="EMBL" id="NVMX01000175">
    <property type="protein sequence ID" value="PDZ94510.1"/>
    <property type="molecule type" value="Genomic_DNA"/>
</dbReference>
<evidence type="ECO:0000313" key="2">
    <source>
        <dbReference type="Proteomes" id="UP000219922"/>
    </source>
</evidence>
<evidence type="ECO:0000313" key="1">
    <source>
        <dbReference type="EMBL" id="PDZ94510.1"/>
    </source>
</evidence>
<gene>
    <name evidence="1" type="ORF">CON36_33400</name>
</gene>
<protein>
    <submittedName>
        <fullName evidence="1">Uncharacterized protein</fullName>
    </submittedName>
</protein>
<accession>A0A9X6SST4</accession>
<comment type="caution">
    <text evidence="1">The sequence shown here is derived from an EMBL/GenBank/DDBJ whole genome shotgun (WGS) entry which is preliminary data.</text>
</comment>
<organism evidence="1 2">
    <name type="scientific">Bacillus cereus</name>
    <dbReference type="NCBI Taxonomy" id="1396"/>
    <lineage>
        <taxon>Bacteria</taxon>
        <taxon>Bacillati</taxon>
        <taxon>Bacillota</taxon>
        <taxon>Bacilli</taxon>
        <taxon>Bacillales</taxon>
        <taxon>Bacillaceae</taxon>
        <taxon>Bacillus</taxon>
        <taxon>Bacillus cereus group</taxon>
    </lineage>
</organism>
<sequence length="220" mass="25116">MSKEKQTHESFGMLQFSRTTHGGETHLFGSDIPHSETIRLRISPGAIQRSLNNDWYFAEGQSYIEVEMSHAQFSEAITSMNMGSGTPVTIRRLNGKEIESIELTNKRIQFEEEFENKIESIMGRLESLVANSEDILRNKKSITKSDRETILKQLSSIKQEINSNMPFMLSQFNESMDKIVHESKMDVEAFVANKLNQLGLTTLDELKQLSSNPNLQLEKK</sequence>
<dbReference type="Proteomes" id="UP000219922">
    <property type="component" value="Unassembled WGS sequence"/>
</dbReference>
<reference evidence="1 2" key="1">
    <citation type="submission" date="2017-09" db="EMBL/GenBank/DDBJ databases">
        <title>Large-scale bioinformatics analysis of Bacillus genomes uncovers conserved roles of natural products in bacterial physiology.</title>
        <authorList>
            <consortium name="Agbiome Team Llc"/>
            <person name="Bleich R.M."/>
            <person name="Grubbs K.J."/>
            <person name="Santa Maria K.C."/>
            <person name="Allen S.E."/>
            <person name="Farag S."/>
            <person name="Shank E.A."/>
            <person name="Bowers A."/>
        </authorList>
    </citation>
    <scope>NUCLEOTIDE SEQUENCE [LARGE SCALE GENOMIC DNA]</scope>
    <source>
        <strain evidence="1 2">AFS092789</strain>
    </source>
</reference>
<dbReference type="AlphaFoldDB" id="A0A9X6SST4"/>
<dbReference type="RefSeq" id="WP_098006942.1">
    <property type="nucleotide sequence ID" value="NZ_NVMX01000175.1"/>
</dbReference>
<name>A0A9X6SST4_BACCE</name>